<evidence type="ECO:0008006" key="5">
    <source>
        <dbReference type="Google" id="ProtNLM"/>
    </source>
</evidence>
<gene>
    <name evidence="3" type="ORF">GCM10009105_37740</name>
</gene>
<organism evidence="3 4">
    <name type="scientific">Dokdonella soli</name>
    <dbReference type="NCBI Taxonomy" id="529810"/>
    <lineage>
        <taxon>Bacteria</taxon>
        <taxon>Pseudomonadati</taxon>
        <taxon>Pseudomonadota</taxon>
        <taxon>Gammaproteobacteria</taxon>
        <taxon>Lysobacterales</taxon>
        <taxon>Rhodanobacteraceae</taxon>
        <taxon>Dokdonella</taxon>
    </lineage>
</organism>
<sequence>MQTPRSAAPAAGIRSTLRGIIPVLFLLATCAANAASVGQATSVGGNNEQVVVVKGAVINTATTGGTARINVGSVVNSRVGGSNKQHVVVGGAIVNSASGPGSKSEINIGSVSTGKE</sequence>
<name>A0ABP3U8R5_9GAMM</name>
<proteinExistence type="predicted"/>
<accession>A0ABP3U8R5</accession>
<reference evidence="4" key="1">
    <citation type="journal article" date="2019" name="Int. J. Syst. Evol. Microbiol.">
        <title>The Global Catalogue of Microorganisms (GCM) 10K type strain sequencing project: providing services to taxonomists for standard genome sequencing and annotation.</title>
        <authorList>
            <consortium name="The Broad Institute Genomics Platform"/>
            <consortium name="The Broad Institute Genome Sequencing Center for Infectious Disease"/>
            <person name="Wu L."/>
            <person name="Ma J."/>
        </authorList>
    </citation>
    <scope>NUCLEOTIDE SEQUENCE [LARGE SCALE GENOMIC DNA]</scope>
    <source>
        <strain evidence="4">JCM 15421</strain>
    </source>
</reference>
<evidence type="ECO:0000256" key="1">
    <source>
        <dbReference type="SAM" id="MobiDB-lite"/>
    </source>
</evidence>
<feature type="chain" id="PRO_5046571446" description="DUF3060 domain-containing protein" evidence="2">
    <location>
        <begin position="35"/>
        <end position="116"/>
    </location>
</feature>
<feature type="region of interest" description="Disordered" evidence="1">
    <location>
        <begin position="97"/>
        <end position="116"/>
    </location>
</feature>
<comment type="caution">
    <text evidence="3">The sequence shown here is derived from an EMBL/GenBank/DDBJ whole genome shotgun (WGS) entry which is preliminary data.</text>
</comment>
<dbReference type="RefSeq" id="WP_343794121.1">
    <property type="nucleotide sequence ID" value="NZ_BAAAEU010000032.1"/>
</dbReference>
<feature type="signal peptide" evidence="2">
    <location>
        <begin position="1"/>
        <end position="34"/>
    </location>
</feature>
<keyword evidence="4" id="KW-1185">Reference proteome</keyword>
<dbReference type="EMBL" id="BAAAEU010000032">
    <property type="protein sequence ID" value="GAA0724802.1"/>
    <property type="molecule type" value="Genomic_DNA"/>
</dbReference>
<protein>
    <recommendedName>
        <fullName evidence="5">DUF3060 domain-containing protein</fullName>
    </recommendedName>
</protein>
<evidence type="ECO:0000256" key="2">
    <source>
        <dbReference type="SAM" id="SignalP"/>
    </source>
</evidence>
<evidence type="ECO:0000313" key="3">
    <source>
        <dbReference type="EMBL" id="GAA0724802.1"/>
    </source>
</evidence>
<evidence type="ECO:0000313" key="4">
    <source>
        <dbReference type="Proteomes" id="UP001501523"/>
    </source>
</evidence>
<keyword evidence="2" id="KW-0732">Signal</keyword>
<dbReference type="Proteomes" id="UP001501523">
    <property type="component" value="Unassembled WGS sequence"/>
</dbReference>